<dbReference type="SUPFAM" id="SSF110857">
    <property type="entry name" value="Gamma-glutamyl cyclotransferase-like"/>
    <property type="match status" value="1"/>
</dbReference>
<evidence type="ECO:0000313" key="3">
    <source>
        <dbReference type="Proteomes" id="UP001139000"/>
    </source>
</evidence>
<comment type="caution">
    <text evidence="2">The sequence shown here is derived from an EMBL/GenBank/DDBJ whole genome shotgun (WGS) entry which is preliminary data.</text>
</comment>
<proteinExistence type="predicted"/>
<reference evidence="2" key="1">
    <citation type="submission" date="2021-12" db="EMBL/GenBank/DDBJ databases">
        <title>Novel species in genus Dyadobacter.</title>
        <authorList>
            <person name="Ma C."/>
        </authorList>
    </citation>
    <scope>NUCLEOTIDE SEQUENCE</scope>
    <source>
        <strain evidence="2">LJ419</strain>
    </source>
</reference>
<dbReference type="InterPro" id="IPR036568">
    <property type="entry name" value="GGCT-like_sf"/>
</dbReference>
<protein>
    <submittedName>
        <fullName evidence="2">Gamma-glutamylcyclotransferase</fullName>
    </submittedName>
</protein>
<dbReference type="CDD" id="cd06661">
    <property type="entry name" value="GGCT_like"/>
    <property type="match status" value="1"/>
</dbReference>
<dbReference type="RefSeq" id="WP_234655134.1">
    <property type="nucleotide sequence ID" value="NZ_CP094997.1"/>
</dbReference>
<gene>
    <name evidence="2" type="ORF">LXM26_10320</name>
</gene>
<accession>A0A9X1PL04</accession>
<name>A0A9X1PL04_9BACT</name>
<dbReference type="InterPro" id="IPR009288">
    <property type="entry name" value="AIG2-like_dom"/>
</dbReference>
<evidence type="ECO:0000313" key="2">
    <source>
        <dbReference type="EMBL" id="MCF0061889.1"/>
    </source>
</evidence>
<dbReference type="Gene3D" id="3.10.490.10">
    <property type="entry name" value="Gamma-glutamyl cyclotransferase-like"/>
    <property type="match status" value="1"/>
</dbReference>
<keyword evidence="3" id="KW-1185">Reference proteome</keyword>
<dbReference type="EMBL" id="JAJTTC010000001">
    <property type="protein sequence ID" value="MCF0061889.1"/>
    <property type="molecule type" value="Genomic_DNA"/>
</dbReference>
<dbReference type="Pfam" id="PF06094">
    <property type="entry name" value="GGACT"/>
    <property type="match status" value="1"/>
</dbReference>
<dbReference type="AlphaFoldDB" id="A0A9X1PL04"/>
<feature type="domain" description="Gamma-glutamylcyclotransferase AIG2-like" evidence="1">
    <location>
        <begin position="8"/>
        <end position="131"/>
    </location>
</feature>
<dbReference type="Proteomes" id="UP001139000">
    <property type="component" value="Unassembled WGS sequence"/>
</dbReference>
<evidence type="ECO:0000259" key="1">
    <source>
        <dbReference type="Pfam" id="PF06094"/>
    </source>
</evidence>
<organism evidence="2 3">
    <name type="scientific">Dyadobacter chenwenxiniae</name>
    <dbReference type="NCBI Taxonomy" id="2906456"/>
    <lineage>
        <taxon>Bacteria</taxon>
        <taxon>Pseudomonadati</taxon>
        <taxon>Bacteroidota</taxon>
        <taxon>Cytophagia</taxon>
        <taxon>Cytophagales</taxon>
        <taxon>Spirosomataceae</taxon>
        <taxon>Dyadobacter</taxon>
    </lineage>
</organism>
<sequence>MDAHATYLFTYGTLMQGFDNPFAERLHNNSVFEGTGHFPGLLYLISWYPGAVFDADSPTKVHGEIYRLSSLEALIVELDDYEDVFEDENSSLYLRKTVSITKESGETVDCWVYLYNQPVTGLPLIEEGCFKRLG</sequence>
<dbReference type="InterPro" id="IPR013024">
    <property type="entry name" value="GGCT-like"/>
</dbReference>